<dbReference type="Pfam" id="PF01197">
    <property type="entry name" value="Ribosomal_L31"/>
    <property type="match status" value="1"/>
</dbReference>
<name>A0AA40TXE6_9PSED</name>
<comment type="similarity">
    <text evidence="1 5">Belongs to the bacterial ribosomal protein bL31 family. Type B subfamily.</text>
</comment>
<dbReference type="InterPro" id="IPR027493">
    <property type="entry name" value="Ribosomal_bL31_B"/>
</dbReference>
<dbReference type="GO" id="GO:0003735">
    <property type="term" value="F:structural constituent of ribosome"/>
    <property type="evidence" value="ECO:0007669"/>
    <property type="project" value="InterPro"/>
</dbReference>
<dbReference type="InterPro" id="IPR042105">
    <property type="entry name" value="Ribosomal_bL31_sf"/>
</dbReference>
<dbReference type="SUPFAM" id="SSF143800">
    <property type="entry name" value="L28p-like"/>
    <property type="match status" value="1"/>
</dbReference>
<comment type="subunit">
    <text evidence="2 5">Part of the 50S ribosomal subunit.</text>
</comment>
<keyword evidence="4 5" id="KW-0687">Ribonucleoprotein</keyword>
<evidence type="ECO:0000256" key="4">
    <source>
        <dbReference type="ARBA" id="ARBA00023274"/>
    </source>
</evidence>
<evidence type="ECO:0000256" key="2">
    <source>
        <dbReference type="ARBA" id="ARBA00011838"/>
    </source>
</evidence>
<dbReference type="GO" id="GO:0005840">
    <property type="term" value="C:ribosome"/>
    <property type="evidence" value="ECO:0007669"/>
    <property type="project" value="UniProtKB-KW"/>
</dbReference>
<dbReference type="GO" id="GO:0006412">
    <property type="term" value="P:translation"/>
    <property type="evidence" value="ECO:0007669"/>
    <property type="project" value="UniProtKB-UniRule"/>
</dbReference>
<evidence type="ECO:0000313" key="6">
    <source>
        <dbReference type="EMBL" id="KPZ07623.1"/>
    </source>
</evidence>
<evidence type="ECO:0000313" key="7">
    <source>
        <dbReference type="Proteomes" id="UP000050523"/>
    </source>
</evidence>
<reference evidence="6 7" key="1">
    <citation type="submission" date="2015-09" db="EMBL/GenBank/DDBJ databases">
        <title>Genome announcement of multiple Pseudomonas syringae strains.</title>
        <authorList>
            <person name="Thakur S."/>
            <person name="Wang P.W."/>
            <person name="Gong Y."/>
            <person name="Weir B.S."/>
            <person name="Guttman D.S."/>
        </authorList>
    </citation>
    <scope>NUCLEOTIDE SEQUENCE [LARGE SCALE GENOMIC DNA]</scope>
    <source>
        <strain evidence="6 7">ICMP9151</strain>
    </source>
</reference>
<keyword evidence="3 5" id="KW-0689">Ribosomal protein</keyword>
<evidence type="ECO:0000256" key="3">
    <source>
        <dbReference type="ARBA" id="ARBA00022980"/>
    </source>
</evidence>
<proteinExistence type="inferred from homology"/>
<sequence length="167" mass="18075">MTFGGAAGCRHTPKIAKAGYYRMSPALVSQWFRATSGPPGCPITLDNVSNQQQSFSSGDMLLYNDCSQLTGETAMKPDIHPAYRTVLFHDTAADAYFLIGSTVDTDRTQKHTDGTTYPYVALDVSSASHPMYTGQQRKTTTEGRIAGFNKRFAAFGSGSKKEAAEAQ</sequence>
<dbReference type="Gene3D" id="4.10.830.30">
    <property type="entry name" value="Ribosomal protein L31"/>
    <property type="match status" value="1"/>
</dbReference>
<comment type="caution">
    <text evidence="6">The sequence shown here is derived from an EMBL/GenBank/DDBJ whole genome shotgun (WGS) entry which is preliminary data.</text>
</comment>
<dbReference type="PANTHER" id="PTHR33280:SF1">
    <property type="entry name" value="LARGE RIBOSOMAL SUBUNIT PROTEIN BL31C"/>
    <property type="match status" value="1"/>
</dbReference>
<dbReference type="EMBL" id="LJRO01000024">
    <property type="protein sequence ID" value="KPZ07623.1"/>
    <property type="molecule type" value="Genomic_DNA"/>
</dbReference>
<dbReference type="PANTHER" id="PTHR33280">
    <property type="entry name" value="50S RIBOSOMAL PROTEIN L31, CHLOROPLASTIC"/>
    <property type="match status" value="1"/>
</dbReference>
<dbReference type="AlphaFoldDB" id="A0AA40TXE6"/>
<gene>
    <name evidence="5" type="primary">rpmE2</name>
    <name evidence="6" type="ORF">ALO43_04766</name>
</gene>
<evidence type="ECO:0000256" key="5">
    <source>
        <dbReference type="HAMAP-Rule" id="MF_00502"/>
    </source>
</evidence>
<dbReference type="InterPro" id="IPR002150">
    <property type="entry name" value="Ribosomal_bL31"/>
</dbReference>
<dbReference type="InterPro" id="IPR034704">
    <property type="entry name" value="Ribosomal_bL28/bL31-like_sf"/>
</dbReference>
<accession>A0AA40TXE6</accession>
<evidence type="ECO:0000256" key="1">
    <source>
        <dbReference type="ARBA" id="ARBA00008196"/>
    </source>
</evidence>
<dbReference type="Proteomes" id="UP000050523">
    <property type="component" value="Unassembled WGS sequence"/>
</dbReference>
<dbReference type="HAMAP" id="MF_00502">
    <property type="entry name" value="Ribosomal_bL31_2"/>
    <property type="match status" value="1"/>
</dbReference>
<dbReference type="NCBIfam" id="TIGR00105">
    <property type="entry name" value="L31"/>
    <property type="match status" value="1"/>
</dbReference>
<dbReference type="GO" id="GO:1990904">
    <property type="term" value="C:ribonucleoprotein complex"/>
    <property type="evidence" value="ECO:0007669"/>
    <property type="project" value="UniProtKB-KW"/>
</dbReference>
<organism evidence="6 7">
    <name type="scientific">Pseudomonas tremae</name>
    <dbReference type="NCBI Taxonomy" id="200454"/>
    <lineage>
        <taxon>Bacteria</taxon>
        <taxon>Pseudomonadati</taxon>
        <taxon>Pseudomonadota</taxon>
        <taxon>Gammaproteobacteria</taxon>
        <taxon>Pseudomonadales</taxon>
        <taxon>Pseudomonadaceae</taxon>
        <taxon>Pseudomonas</taxon>
    </lineage>
</organism>
<dbReference type="NCBIfam" id="NF002462">
    <property type="entry name" value="PRK01678.1"/>
    <property type="match status" value="1"/>
</dbReference>
<protein>
    <recommendedName>
        <fullName evidence="5">Large ribosomal subunit protein bL31B</fullName>
    </recommendedName>
</protein>
<dbReference type="PRINTS" id="PR01249">
    <property type="entry name" value="RIBOSOMALL31"/>
</dbReference>